<evidence type="ECO:0000313" key="3">
    <source>
        <dbReference type="Proteomes" id="UP000192907"/>
    </source>
</evidence>
<dbReference type="PANTHER" id="PTHR45663:SF11">
    <property type="entry name" value="GEO12009P1"/>
    <property type="match status" value="1"/>
</dbReference>
<dbReference type="RefSeq" id="WP_159455645.1">
    <property type="nucleotide sequence ID" value="NZ_FWZT01000026.1"/>
</dbReference>
<dbReference type="GO" id="GO:0005737">
    <property type="term" value="C:cytoplasm"/>
    <property type="evidence" value="ECO:0007669"/>
    <property type="project" value="TreeGrafter"/>
</dbReference>
<keyword evidence="3" id="KW-1185">Reference proteome</keyword>
<dbReference type="AlphaFoldDB" id="A0A1Y6CRB5"/>
<feature type="domain" description="Thioredoxin" evidence="1">
    <location>
        <begin position="7"/>
        <end position="100"/>
    </location>
</feature>
<evidence type="ECO:0000259" key="1">
    <source>
        <dbReference type="Pfam" id="PF00085"/>
    </source>
</evidence>
<dbReference type="Proteomes" id="UP000192907">
    <property type="component" value="Unassembled WGS sequence"/>
</dbReference>
<dbReference type="PANTHER" id="PTHR45663">
    <property type="entry name" value="GEO12009P1"/>
    <property type="match status" value="1"/>
</dbReference>
<reference evidence="3" key="1">
    <citation type="submission" date="2017-04" db="EMBL/GenBank/DDBJ databases">
        <authorList>
            <person name="Varghese N."/>
            <person name="Submissions S."/>
        </authorList>
    </citation>
    <scope>NUCLEOTIDE SEQUENCE [LARGE SCALE GENOMIC DNA]</scope>
    <source>
        <strain evidence="3">RKEM611</strain>
    </source>
</reference>
<dbReference type="GO" id="GO:0015035">
    <property type="term" value="F:protein-disulfide reductase activity"/>
    <property type="evidence" value="ECO:0007669"/>
    <property type="project" value="TreeGrafter"/>
</dbReference>
<proteinExistence type="predicted"/>
<name>A0A1Y6CRB5_9BACT</name>
<dbReference type="InterPro" id="IPR036249">
    <property type="entry name" value="Thioredoxin-like_sf"/>
</dbReference>
<sequence length="104" mass="11803">MEEWKPDQLKQSLDNGDKVFLKLWKRGCGICKLSNSATDRMEKNNTHGLTFAKINVDDHPEMLDLAGTGSLPLFFVFADKEKKGMYTGFKGLEKLQEFVDESLS</sequence>
<organism evidence="2 3">
    <name type="scientific">Pseudobacteriovorax antillogorgiicola</name>
    <dbReference type="NCBI Taxonomy" id="1513793"/>
    <lineage>
        <taxon>Bacteria</taxon>
        <taxon>Pseudomonadati</taxon>
        <taxon>Bdellovibrionota</taxon>
        <taxon>Oligoflexia</taxon>
        <taxon>Oligoflexales</taxon>
        <taxon>Pseudobacteriovoracaceae</taxon>
        <taxon>Pseudobacteriovorax</taxon>
    </lineage>
</organism>
<dbReference type="STRING" id="1513793.SAMN06296036_12683"/>
<dbReference type="SUPFAM" id="SSF52833">
    <property type="entry name" value="Thioredoxin-like"/>
    <property type="match status" value="1"/>
</dbReference>
<dbReference type="Pfam" id="PF00085">
    <property type="entry name" value="Thioredoxin"/>
    <property type="match status" value="1"/>
</dbReference>
<dbReference type="CDD" id="cd02947">
    <property type="entry name" value="TRX_family"/>
    <property type="match status" value="1"/>
</dbReference>
<evidence type="ECO:0000313" key="2">
    <source>
        <dbReference type="EMBL" id="SMF71417.1"/>
    </source>
</evidence>
<protein>
    <submittedName>
        <fullName evidence="2">Thioredoxin 1</fullName>
    </submittedName>
</protein>
<accession>A0A1Y6CRB5</accession>
<dbReference type="InterPro" id="IPR013766">
    <property type="entry name" value="Thioredoxin_domain"/>
</dbReference>
<gene>
    <name evidence="2" type="ORF">SAMN06296036_12683</name>
</gene>
<dbReference type="EMBL" id="FWZT01000026">
    <property type="protein sequence ID" value="SMF71417.1"/>
    <property type="molecule type" value="Genomic_DNA"/>
</dbReference>
<dbReference type="Gene3D" id="3.40.30.10">
    <property type="entry name" value="Glutaredoxin"/>
    <property type="match status" value="1"/>
</dbReference>